<evidence type="ECO:0000256" key="1">
    <source>
        <dbReference type="ARBA" id="ARBA00004141"/>
    </source>
</evidence>
<dbReference type="EMBL" id="JBEUOH010000011">
    <property type="protein sequence ID" value="KAL0881532.1"/>
    <property type="molecule type" value="Genomic_DNA"/>
</dbReference>
<dbReference type="AlphaFoldDB" id="A0ABD0T1P6"/>
<dbReference type="PANTHER" id="PTHR20855">
    <property type="entry name" value="ADIPOR/PROGESTIN RECEPTOR-RELATED"/>
    <property type="match status" value="1"/>
</dbReference>
<keyword evidence="6" id="KW-0479">Metal-binding</keyword>
<gene>
    <name evidence="10" type="ORF">ABMA27_001378</name>
    <name evidence="9" type="ORF">ABMA28_001450</name>
</gene>
<comment type="subcellular location">
    <subcellularLocation>
        <location evidence="1">Membrane</location>
        <topology evidence="1">Multi-pass membrane protein</topology>
    </subcellularLocation>
</comment>
<evidence type="ECO:0000313" key="12">
    <source>
        <dbReference type="Proteomes" id="UP001549921"/>
    </source>
</evidence>
<organism evidence="9 12">
    <name type="scientific">Loxostege sticticalis</name>
    <name type="common">Beet webworm moth</name>
    <dbReference type="NCBI Taxonomy" id="481309"/>
    <lineage>
        <taxon>Eukaryota</taxon>
        <taxon>Metazoa</taxon>
        <taxon>Ecdysozoa</taxon>
        <taxon>Arthropoda</taxon>
        <taxon>Hexapoda</taxon>
        <taxon>Insecta</taxon>
        <taxon>Pterygota</taxon>
        <taxon>Neoptera</taxon>
        <taxon>Endopterygota</taxon>
        <taxon>Lepidoptera</taxon>
        <taxon>Glossata</taxon>
        <taxon>Ditrysia</taxon>
        <taxon>Pyraloidea</taxon>
        <taxon>Crambidae</taxon>
        <taxon>Pyraustinae</taxon>
        <taxon>Loxostege</taxon>
    </lineage>
</organism>
<feature type="binding site" evidence="6">
    <location>
        <position position="163"/>
    </location>
    <ligand>
        <name>Zn(2+)</name>
        <dbReference type="ChEBI" id="CHEBI:29105"/>
    </ligand>
</feature>
<evidence type="ECO:0000256" key="2">
    <source>
        <dbReference type="ARBA" id="ARBA00007018"/>
    </source>
</evidence>
<feature type="transmembrane region" description="Helical" evidence="8">
    <location>
        <begin position="116"/>
        <end position="136"/>
    </location>
</feature>
<dbReference type="EMBL" id="JBEDNZ010000011">
    <property type="protein sequence ID" value="KAL0831937.1"/>
    <property type="molecule type" value="Genomic_DNA"/>
</dbReference>
<keyword evidence="6" id="KW-0862">Zinc</keyword>
<evidence type="ECO:0000256" key="8">
    <source>
        <dbReference type="SAM" id="Phobius"/>
    </source>
</evidence>
<keyword evidence="3 8" id="KW-0812">Transmembrane</keyword>
<keyword evidence="4 8" id="KW-1133">Transmembrane helix</keyword>
<proteinExistence type="inferred from homology"/>
<evidence type="ECO:0000313" key="9">
    <source>
        <dbReference type="EMBL" id="KAL0831937.1"/>
    </source>
</evidence>
<evidence type="ECO:0000313" key="11">
    <source>
        <dbReference type="Proteomes" id="UP001549920"/>
    </source>
</evidence>
<evidence type="ECO:0000256" key="7">
    <source>
        <dbReference type="SAM" id="MobiDB-lite"/>
    </source>
</evidence>
<evidence type="ECO:0000256" key="3">
    <source>
        <dbReference type="ARBA" id="ARBA00022692"/>
    </source>
</evidence>
<dbReference type="Pfam" id="PF03006">
    <property type="entry name" value="HlyIII"/>
    <property type="match status" value="1"/>
</dbReference>
<evidence type="ECO:0000256" key="6">
    <source>
        <dbReference type="PIRSR" id="PIRSR604254-1"/>
    </source>
</evidence>
<keyword evidence="5 8" id="KW-0472">Membrane</keyword>
<comment type="similarity">
    <text evidence="2">Belongs to the ADIPOR family.</text>
</comment>
<dbReference type="InterPro" id="IPR004254">
    <property type="entry name" value="AdipoR/HlyIII-related"/>
</dbReference>
<feature type="binding site" evidence="6">
    <location>
        <position position="308"/>
    </location>
    <ligand>
        <name>Zn(2+)</name>
        <dbReference type="ChEBI" id="CHEBI:29105"/>
    </ligand>
</feature>
<comment type="caution">
    <text evidence="9">The sequence shown here is derived from an EMBL/GenBank/DDBJ whole genome shotgun (WGS) entry which is preliminary data.</text>
</comment>
<feature type="transmembrane region" description="Helical" evidence="8">
    <location>
        <begin position="142"/>
        <end position="164"/>
    </location>
</feature>
<feature type="transmembrane region" description="Helical" evidence="8">
    <location>
        <begin position="184"/>
        <end position="203"/>
    </location>
</feature>
<reference evidence="11 12" key="1">
    <citation type="submission" date="2024-06" db="EMBL/GenBank/DDBJ databases">
        <title>A chromosome-level genome assembly of beet webworm, Loxostege sticticalis.</title>
        <authorList>
            <person name="Zhang Y."/>
        </authorList>
    </citation>
    <scope>NUCLEOTIDE SEQUENCE [LARGE SCALE GENOMIC DNA]</scope>
    <source>
        <strain evidence="10">AQ026</strain>
        <strain evidence="9">AQ028</strain>
        <tissue evidence="9">Male pupae</tissue>
        <tissue evidence="10">Whole body</tissue>
    </source>
</reference>
<evidence type="ECO:0000256" key="4">
    <source>
        <dbReference type="ARBA" id="ARBA00022989"/>
    </source>
</evidence>
<dbReference type="GO" id="GO:0016020">
    <property type="term" value="C:membrane"/>
    <property type="evidence" value="ECO:0007669"/>
    <property type="project" value="UniProtKB-SubCell"/>
</dbReference>
<dbReference type="Proteomes" id="UP001549921">
    <property type="component" value="Unassembled WGS sequence"/>
</dbReference>
<feature type="region of interest" description="Disordered" evidence="7">
    <location>
        <begin position="46"/>
        <end position="66"/>
    </location>
</feature>
<accession>A0ABD0T1P6</accession>
<dbReference type="PANTHER" id="PTHR20855:SF138">
    <property type="entry name" value="PROGESTIN AND ADIPOQ RECEPTOR FAMILY MEMBER 4"/>
    <property type="match status" value="1"/>
</dbReference>
<feature type="transmembrane region" description="Helical" evidence="8">
    <location>
        <begin position="209"/>
        <end position="229"/>
    </location>
</feature>
<dbReference type="Proteomes" id="UP001549920">
    <property type="component" value="Unassembled WGS sequence"/>
</dbReference>
<feature type="binding site" evidence="6">
    <location>
        <position position="304"/>
    </location>
    <ligand>
        <name>Zn(2+)</name>
        <dbReference type="ChEBI" id="CHEBI:29105"/>
    </ligand>
</feature>
<evidence type="ECO:0000313" key="10">
    <source>
        <dbReference type="EMBL" id="KAL0881532.1"/>
    </source>
</evidence>
<keyword evidence="11" id="KW-1185">Reference proteome</keyword>
<evidence type="ECO:0000256" key="5">
    <source>
        <dbReference type="ARBA" id="ARBA00023136"/>
    </source>
</evidence>
<feature type="compositionally biased region" description="Low complexity" evidence="7">
    <location>
        <begin position="53"/>
        <end position="66"/>
    </location>
</feature>
<evidence type="ECO:0008006" key="13">
    <source>
        <dbReference type="Google" id="ProtNLM"/>
    </source>
</evidence>
<name>A0ABD0T1P6_LOXSC</name>
<sequence length="341" mass="37725">MRDNQSVPDSCTKMFDMSIQEVNGKGPKKRKKSLERICDNEGRECSRSELNAGDDGAATAPGAGEAPKSGVQLLHWRDMPQHLQFNPYVLTGYRPLQSWAGCVGSLFYFHNETINILTHGVSLVYILMVLPGLLPWGGGGSWFLSLCHLLGALAPWCGSFLYHLFMNHTHGEAMYHRLLQLDMLGIWVSQSIGAIPMVTATVYCAPALLRYTALAVYCLGSLLGLYKAMRAWSPWERRLCFAAPFCMRLLLAGARAARLGGGDPHAILHVFLQDAVSLGGGVIGAMHIPEKWFPGAVDRCLNSHNIMHVLVVLAVYSMHQVTTRDLAWMSRVECHTPLRHL</sequence>
<protein>
    <recommendedName>
        <fullName evidence="13">Progestin and adipoQ receptor family member 4</fullName>
    </recommendedName>
</protein>